<dbReference type="GO" id="GO:0005524">
    <property type="term" value="F:ATP binding"/>
    <property type="evidence" value="ECO:0007669"/>
    <property type="project" value="InterPro"/>
</dbReference>
<feature type="compositionally biased region" description="Acidic residues" evidence="5">
    <location>
        <begin position="724"/>
        <end position="734"/>
    </location>
</feature>
<dbReference type="EMBL" id="CAXKWB010010141">
    <property type="protein sequence ID" value="CAL4097009.1"/>
    <property type="molecule type" value="Genomic_DNA"/>
</dbReference>
<feature type="compositionally biased region" description="Basic and acidic residues" evidence="5">
    <location>
        <begin position="699"/>
        <end position="723"/>
    </location>
</feature>
<dbReference type="FunFam" id="1.25.40.430:FF:000003">
    <property type="entry name" value="Checkpoint serine/threonine-protein kinase BUB1"/>
    <property type="match status" value="1"/>
</dbReference>
<feature type="compositionally biased region" description="Basic and acidic residues" evidence="5">
    <location>
        <begin position="811"/>
        <end position="823"/>
    </location>
</feature>
<dbReference type="PANTHER" id="PTHR14030">
    <property type="entry name" value="MITOTIC CHECKPOINT SERINE/THREONINE-PROTEIN KINASE BUB1"/>
    <property type="match status" value="1"/>
</dbReference>
<dbReference type="PROSITE" id="PS50011">
    <property type="entry name" value="PROTEIN_KINASE_DOM"/>
    <property type="match status" value="1"/>
</dbReference>
<feature type="compositionally biased region" description="Low complexity" evidence="5">
    <location>
        <begin position="263"/>
        <end position="282"/>
    </location>
</feature>
<dbReference type="SMART" id="SM00220">
    <property type="entry name" value="S_TKc"/>
    <property type="match status" value="1"/>
</dbReference>
<keyword evidence="3" id="KW-0995">Kinetochore</keyword>
<dbReference type="Pfam" id="PF08311">
    <property type="entry name" value="Mad3_BUB1_I"/>
    <property type="match status" value="1"/>
</dbReference>
<keyword evidence="2" id="KW-0158">Chromosome</keyword>
<evidence type="ECO:0008006" key="10">
    <source>
        <dbReference type="Google" id="ProtNLM"/>
    </source>
</evidence>
<evidence type="ECO:0000256" key="5">
    <source>
        <dbReference type="SAM" id="MobiDB-lite"/>
    </source>
</evidence>
<dbReference type="PANTHER" id="PTHR14030:SF4">
    <property type="entry name" value="BUB1 KINASE, ISOFORM A-RELATED"/>
    <property type="match status" value="1"/>
</dbReference>
<dbReference type="GO" id="GO:0032991">
    <property type="term" value="C:protein-containing complex"/>
    <property type="evidence" value="ECO:0007669"/>
    <property type="project" value="UniProtKB-ARBA"/>
</dbReference>
<feature type="domain" description="Protein kinase" evidence="6">
    <location>
        <begin position="1070"/>
        <end position="1385"/>
    </location>
</feature>
<gene>
    <name evidence="8" type="ORF">MNOR_LOCUS15884</name>
</gene>
<evidence type="ECO:0000256" key="3">
    <source>
        <dbReference type="ARBA" id="ARBA00022838"/>
    </source>
</evidence>
<dbReference type="GO" id="GO:0000776">
    <property type="term" value="C:kinetochore"/>
    <property type="evidence" value="ECO:0007669"/>
    <property type="project" value="UniProtKB-KW"/>
</dbReference>
<evidence type="ECO:0000313" key="8">
    <source>
        <dbReference type="EMBL" id="CAL4097009.1"/>
    </source>
</evidence>
<dbReference type="Pfam" id="PF00069">
    <property type="entry name" value="Pkinase"/>
    <property type="match status" value="1"/>
</dbReference>
<dbReference type="InterPro" id="IPR000719">
    <property type="entry name" value="Prot_kinase_dom"/>
</dbReference>
<organism evidence="8 9">
    <name type="scientific">Meganyctiphanes norvegica</name>
    <name type="common">Northern krill</name>
    <name type="synonym">Thysanopoda norvegica</name>
    <dbReference type="NCBI Taxonomy" id="48144"/>
    <lineage>
        <taxon>Eukaryota</taxon>
        <taxon>Metazoa</taxon>
        <taxon>Ecdysozoa</taxon>
        <taxon>Arthropoda</taxon>
        <taxon>Crustacea</taxon>
        <taxon>Multicrustacea</taxon>
        <taxon>Malacostraca</taxon>
        <taxon>Eumalacostraca</taxon>
        <taxon>Eucarida</taxon>
        <taxon>Euphausiacea</taxon>
        <taxon>Euphausiidae</taxon>
        <taxon>Meganyctiphanes</taxon>
    </lineage>
</organism>
<feature type="compositionally biased region" description="Basic and acidic residues" evidence="5">
    <location>
        <begin position="401"/>
        <end position="423"/>
    </location>
</feature>
<feature type="non-terminal residue" evidence="8">
    <location>
        <position position="1385"/>
    </location>
</feature>
<comment type="subcellular location">
    <subcellularLocation>
        <location evidence="1">Chromosome</location>
        <location evidence="1">Centromere</location>
        <location evidence="1">Kinetochore</location>
    </subcellularLocation>
</comment>
<reference evidence="8 9" key="1">
    <citation type="submission" date="2024-05" db="EMBL/GenBank/DDBJ databases">
        <authorList>
            <person name="Wallberg A."/>
        </authorList>
    </citation>
    <scope>NUCLEOTIDE SEQUENCE [LARGE SCALE GENOMIC DNA]</scope>
</reference>
<evidence type="ECO:0000256" key="2">
    <source>
        <dbReference type="ARBA" id="ARBA00022454"/>
    </source>
</evidence>
<feature type="region of interest" description="Disordered" evidence="5">
    <location>
        <begin position="259"/>
        <end position="303"/>
    </location>
</feature>
<dbReference type="SUPFAM" id="SSF56112">
    <property type="entry name" value="Protein kinase-like (PK-like)"/>
    <property type="match status" value="1"/>
</dbReference>
<feature type="compositionally biased region" description="Polar residues" evidence="5">
    <location>
        <begin position="291"/>
        <end position="303"/>
    </location>
</feature>
<feature type="region of interest" description="Disordered" evidence="5">
    <location>
        <begin position="866"/>
        <end position="906"/>
    </location>
</feature>
<feature type="region of interest" description="Disordered" evidence="5">
    <location>
        <begin position="803"/>
        <end position="851"/>
    </location>
</feature>
<protein>
    <recommendedName>
        <fullName evidence="10">Mitotic checkpoint serine/threonine-protein kinase BUB1</fullName>
    </recommendedName>
</protein>
<dbReference type="GO" id="GO:0051754">
    <property type="term" value="P:meiotic sister chromatid cohesion, centromeric"/>
    <property type="evidence" value="ECO:0007669"/>
    <property type="project" value="TreeGrafter"/>
</dbReference>
<dbReference type="Proteomes" id="UP001497623">
    <property type="component" value="Unassembled WGS sequence"/>
</dbReference>
<dbReference type="SMART" id="SM00777">
    <property type="entry name" value="Mad3_BUB1_I"/>
    <property type="match status" value="1"/>
</dbReference>
<feature type="domain" description="BUB1 N-terminal" evidence="7">
    <location>
        <begin position="51"/>
        <end position="207"/>
    </location>
</feature>
<feature type="region of interest" description="Disordered" evidence="5">
    <location>
        <begin position="503"/>
        <end position="531"/>
    </location>
</feature>
<evidence type="ECO:0000259" key="7">
    <source>
        <dbReference type="PROSITE" id="PS51489"/>
    </source>
</evidence>
<evidence type="ECO:0000313" key="9">
    <source>
        <dbReference type="Proteomes" id="UP001497623"/>
    </source>
</evidence>
<dbReference type="Gene3D" id="1.10.510.10">
    <property type="entry name" value="Transferase(Phosphotransferase) domain 1"/>
    <property type="match status" value="1"/>
</dbReference>
<proteinExistence type="predicted"/>
<evidence type="ECO:0000259" key="6">
    <source>
        <dbReference type="PROSITE" id="PS50011"/>
    </source>
</evidence>
<evidence type="ECO:0000256" key="1">
    <source>
        <dbReference type="ARBA" id="ARBA00004629"/>
    </source>
</evidence>
<feature type="compositionally biased region" description="Pro residues" evidence="5">
    <location>
        <begin position="826"/>
        <end position="837"/>
    </location>
</feature>
<dbReference type="Gene3D" id="1.25.40.430">
    <property type="match status" value="1"/>
</dbReference>
<name>A0AAV2QTM6_MEGNR</name>
<dbReference type="GO" id="GO:0005634">
    <property type="term" value="C:nucleus"/>
    <property type="evidence" value="ECO:0007669"/>
    <property type="project" value="TreeGrafter"/>
</dbReference>
<keyword evidence="4" id="KW-0137">Centromere</keyword>
<comment type="caution">
    <text evidence="8">The sequence shown here is derived from an EMBL/GenBank/DDBJ whole genome shotgun (WGS) entry which is preliminary data.</text>
</comment>
<evidence type="ECO:0000256" key="4">
    <source>
        <dbReference type="ARBA" id="ARBA00023328"/>
    </source>
</evidence>
<keyword evidence="9" id="KW-1185">Reference proteome</keyword>
<dbReference type="PROSITE" id="PS51489">
    <property type="entry name" value="BUB1_N"/>
    <property type="match status" value="1"/>
</dbReference>
<dbReference type="InterPro" id="IPR013212">
    <property type="entry name" value="Mad3/Bub1_I"/>
</dbReference>
<feature type="compositionally biased region" description="Low complexity" evidence="5">
    <location>
        <begin position="873"/>
        <end position="905"/>
    </location>
</feature>
<dbReference type="GO" id="GO:0004672">
    <property type="term" value="F:protein kinase activity"/>
    <property type="evidence" value="ECO:0007669"/>
    <property type="project" value="InterPro"/>
</dbReference>
<dbReference type="InterPro" id="IPR008271">
    <property type="entry name" value="Ser/Thr_kinase_AS"/>
</dbReference>
<feature type="region of interest" description="Disordered" evidence="5">
    <location>
        <begin position="699"/>
        <end position="734"/>
    </location>
</feature>
<feature type="compositionally biased region" description="Polar residues" evidence="5">
    <location>
        <begin position="841"/>
        <end position="851"/>
    </location>
</feature>
<dbReference type="InterPro" id="IPR015661">
    <property type="entry name" value="Bub1/Mad3"/>
</dbReference>
<accession>A0AAV2QTM6</accession>
<dbReference type="GO" id="GO:0007094">
    <property type="term" value="P:mitotic spindle assembly checkpoint signaling"/>
    <property type="evidence" value="ECO:0007669"/>
    <property type="project" value="InterPro"/>
</dbReference>
<dbReference type="InterPro" id="IPR011009">
    <property type="entry name" value="Kinase-like_dom_sf"/>
</dbReference>
<feature type="compositionally biased region" description="Polar residues" evidence="5">
    <location>
        <begin position="506"/>
        <end position="531"/>
    </location>
</feature>
<dbReference type="PROSITE" id="PS00108">
    <property type="entry name" value="PROTEIN_KINASE_ST"/>
    <property type="match status" value="1"/>
</dbReference>
<feature type="region of interest" description="Disordered" evidence="5">
    <location>
        <begin position="401"/>
        <end position="427"/>
    </location>
</feature>
<sequence>MSTLEADSDRGQWELSKENFQPLKQGRKATVLSVALDENAQKKLALERQEFEKELRTYSGDDPLDIWYRYVVWVEQNYPKGGKDGNIKVLIEKCVEAIQSSQQYLNDPRYLEIWIKYASISSVSLEIYQALDSKGIGSGLAAYYESYAWELEKVGNYKRADALYQLGIDRLAKPIDQLEASHKKFQARVSRSAVEGSVDQLTNSTEPQRGVFTALKTQGAKNRVANERVGSNVIGGAGRVNIAKQSTNTMGPTFQIFSDENTGSGISRTSGSTGVGSVPGRSNMNKENDRNPSQWTKAKASQKTTSIVNVEDVDKVQKPAFSVHTDGNSAPNETPSKLCPNSNVLATRKDKYDDWQVPRFIAEPFDPTKQAQYPKNKVYCGTEEFSLEELRAANYFKKVEEAKKREEEEKKREEEEKKKRSEMEAMQAALQQQAEMMKRQEEMIQQLLQAQQLQQQQQQQQHQKSTLYQDSFVQINKSVNFTVNQSHLLDESTTRGLLQMQPATGGISSKESSLSLEPINSGTGSGPNSRDVSLLSFSRPPTNKNCKPTPNTKFARDMINDMWNASLFNNTHTNSAKDSDSCDPVVAPVTSAPFAVFCDENNKKESPQKMSVPEVAPFEIFSDENTMPKPEELPAALSFAIHSDEPKVSSLEPKADQNELYAEENQENQAPAGFSQLKEKRQLSGILLPAVNVEFCPLDEQKDDDKEAEEKEAVKKDSGTPEPKDDDMDGVNPLEDDISNFTINGGAMADFTLKMPTRPEDFINMAKMASTPGPWSLGLVPQGFKDGDDYTMAIDKIKKRTFDDDDDECMTEDKSAEKEDKSGELMPPPPLTVPTPKTPTNGANCGSSSPLTLASTIAKSLSPIMEASREYRSSSGSSPGSSTTLGSHSTTHGLTQQGQTLSTTTMTKSRQLSCTLQQEGELPMDIGGINNYDVSKSGYLADKSRGESLAESKRFNKLPRMSLMPVASSDFDPDAAAAMLCDMDEDMGLGNIGEISIMSPPAPLSAPPSTKNRAKINFKGPINPFSDSLLEQLLDNLDEPVEKRGGYCPADGKLPIMKTGMQMRLGDEIFQLKRTCGEGAYATVFHASTIDPMNVTLVTSFDDDEEDVKQMILKVQKPAFPWEFYICHELRQRLKAQSQPKIMLDAIMRINRGYFYSNGSILVNDYHKYGTLLNVINKYKVSGVPLPEELAIFIMVEVLTVLEAVHQTKIIHADIKPDNFLVLGPPKVNLSSNTAVEVFAECPSMVKIIDFGRSIDMKLLPPGTTFTEKVKTDGFTCCEMRDGREWTYQTDLYGVAAIAHCLLWGTYMNVTKDGRGNWNIKGTYKRYWNRNLWSNFFQTMLNAPSCQELPDLSKTKEAFMTAFMDFKTKDFKMVCSKFENICKQK</sequence>